<organism evidence="2 3">
    <name type="scientific">Catenulispora yoronensis</name>
    <dbReference type="NCBI Taxonomy" id="450799"/>
    <lineage>
        <taxon>Bacteria</taxon>
        <taxon>Bacillati</taxon>
        <taxon>Actinomycetota</taxon>
        <taxon>Actinomycetes</taxon>
        <taxon>Catenulisporales</taxon>
        <taxon>Catenulisporaceae</taxon>
        <taxon>Catenulispora</taxon>
    </lineage>
</organism>
<evidence type="ECO:0000313" key="3">
    <source>
        <dbReference type="Proteomes" id="UP001500751"/>
    </source>
</evidence>
<evidence type="ECO:0000256" key="1">
    <source>
        <dbReference type="SAM" id="MobiDB-lite"/>
    </source>
</evidence>
<evidence type="ECO:0000313" key="2">
    <source>
        <dbReference type="EMBL" id="GAA2030962.1"/>
    </source>
</evidence>
<keyword evidence="3" id="KW-1185">Reference proteome</keyword>
<proteinExistence type="predicted"/>
<gene>
    <name evidence="2" type="ORF">GCM10009839_33530</name>
</gene>
<protein>
    <submittedName>
        <fullName evidence="2">Uncharacterized protein</fullName>
    </submittedName>
</protein>
<accession>A0ABP5FRA1</accession>
<reference evidence="3" key="1">
    <citation type="journal article" date="2019" name="Int. J. Syst. Evol. Microbiol.">
        <title>The Global Catalogue of Microorganisms (GCM) 10K type strain sequencing project: providing services to taxonomists for standard genome sequencing and annotation.</title>
        <authorList>
            <consortium name="The Broad Institute Genomics Platform"/>
            <consortium name="The Broad Institute Genome Sequencing Center for Infectious Disease"/>
            <person name="Wu L."/>
            <person name="Ma J."/>
        </authorList>
    </citation>
    <scope>NUCLEOTIDE SEQUENCE [LARGE SCALE GENOMIC DNA]</scope>
    <source>
        <strain evidence="3">JCM 16014</strain>
    </source>
</reference>
<name>A0ABP5FRA1_9ACTN</name>
<feature type="region of interest" description="Disordered" evidence="1">
    <location>
        <begin position="999"/>
        <end position="1018"/>
    </location>
</feature>
<sequence>MLDEGDAVQRFASALRTLFERAGSPTVTQLNLSPEARALVATFKDASVSDWKRGKSVPADARTLEALIRVLQAKAAQRQVGYRPEPIAAWERRRKDARQQKRKGRPAAPTTAGRLHDSPGRPIAELDDPFVYDVHEAIEADVSPTGGALPLLPYYIFRDHDQELGAVIDRAAAGHNSAVFMVADSSTGKTRACWEAIGRHVTLTETWRLWNPISSGPPQALLEGLPHVAPRTVMWLDGAQQYFLTPGSDLGERVAAALRELLRSPNRGPFLVLGTMWQSQWDTLTRTPHSGEMDLHPQARAFLSNKYISVPPSFAGEAWDNAVRAADLDARLALAVRHAEDARVTQFLAGAPQLIARYRTAPPHARAIIHAAVDARRYGHGPGLPEELLRAAAVGYLSDHDWDHLKADWFTAALDYCAAPCKGARGPLSASRPKPGSVAEARKVHRLADYLEQQIQHERKGTLAPTPLWEALAKYADDPQDLTRLSRFAFDAGLYKYAAKLGSRGALAGSAEAAYLLLRVVRRLGDDQFTDASEWVIDMVESENPRVVADLVYVMHNSAAPATLDQWTCRAAGTVRLDNYDDAADLIYALHRTGCLQAARILISRITALGSPKEPEHLAAMVRCLADNEAPQEALSVLSHGALFVSIEDLGEVASLVRHVRDLARYELREHRERVANAAIVLAYRAAFLGQTDDPGKLATLIHALSDCGLADAAVALARRAAQTVNLSGANYSADLAKALYDIEQSSTAADILNRLLTIHRENPDIPSIIWSSHVARAIDISTANDLLLFAAQYAADIDNPSWFFGDVIGALKRAGLQIESEKAAERAVTRVISTAAGDVGGLLRTLQESGPPEQLERLTDALPDICQRLDVGDAEHVAALIEHSPSNVESEVASILTMRAHSRTDLTKPLAARRLIRAVYDSPARSVAEQLANRTIGEVDLDSPAHVESLVKGLLKMGYERQAVTLLERAMDSGADHELFLYWIEVAAHAERRSAFDTFGREPNSVPGSPWRWERPS</sequence>
<dbReference type="EMBL" id="BAAAQN010000017">
    <property type="protein sequence ID" value="GAA2030962.1"/>
    <property type="molecule type" value="Genomic_DNA"/>
</dbReference>
<feature type="compositionally biased region" description="Basic and acidic residues" evidence="1">
    <location>
        <begin position="90"/>
        <end position="99"/>
    </location>
</feature>
<feature type="region of interest" description="Disordered" evidence="1">
    <location>
        <begin position="86"/>
        <end position="121"/>
    </location>
</feature>
<dbReference type="RefSeq" id="WP_344666526.1">
    <property type="nucleotide sequence ID" value="NZ_BAAAQN010000017.1"/>
</dbReference>
<dbReference type="Proteomes" id="UP001500751">
    <property type="component" value="Unassembled WGS sequence"/>
</dbReference>
<comment type="caution">
    <text evidence="2">The sequence shown here is derived from an EMBL/GenBank/DDBJ whole genome shotgun (WGS) entry which is preliminary data.</text>
</comment>